<proteinExistence type="predicted"/>
<organism evidence="1">
    <name type="scientific">marine sediment metagenome</name>
    <dbReference type="NCBI Taxonomy" id="412755"/>
    <lineage>
        <taxon>unclassified sequences</taxon>
        <taxon>metagenomes</taxon>
        <taxon>ecological metagenomes</taxon>
    </lineage>
</organism>
<dbReference type="AlphaFoldDB" id="A0A0F9JKK7"/>
<dbReference type="EMBL" id="LAZR01011203">
    <property type="protein sequence ID" value="KKM62911.1"/>
    <property type="molecule type" value="Genomic_DNA"/>
</dbReference>
<gene>
    <name evidence="1" type="ORF">LCGC14_1516840</name>
</gene>
<dbReference type="Gene3D" id="3.90.1690.10">
    <property type="entry name" value="phage-related protein like domain"/>
    <property type="match status" value="1"/>
</dbReference>
<evidence type="ECO:0000313" key="1">
    <source>
        <dbReference type="EMBL" id="KKM62911.1"/>
    </source>
</evidence>
<protein>
    <submittedName>
        <fullName evidence="1">Uncharacterized protein</fullName>
    </submittedName>
</protein>
<dbReference type="InterPro" id="IPR053738">
    <property type="entry name" value="Lambda_capsid_assembly"/>
</dbReference>
<accession>A0A0F9JKK7</accession>
<feature type="non-terminal residue" evidence="1">
    <location>
        <position position="58"/>
    </location>
</feature>
<name>A0A0F9JKK7_9ZZZZ</name>
<comment type="caution">
    <text evidence="1">The sequence shown here is derived from an EMBL/GenBank/DDBJ whole genome shotgun (WGS) entry which is preliminary data.</text>
</comment>
<reference evidence="1" key="1">
    <citation type="journal article" date="2015" name="Nature">
        <title>Complex archaea that bridge the gap between prokaryotes and eukaryotes.</title>
        <authorList>
            <person name="Spang A."/>
            <person name="Saw J.H."/>
            <person name="Jorgensen S.L."/>
            <person name="Zaremba-Niedzwiedzka K."/>
            <person name="Martijn J."/>
            <person name="Lind A.E."/>
            <person name="van Eijk R."/>
            <person name="Schleper C."/>
            <person name="Guy L."/>
            <person name="Ettema T.J."/>
        </authorList>
    </citation>
    <scope>NUCLEOTIDE SEQUENCE</scope>
</reference>
<sequence length="58" mass="6547">MPSPTARQSHIDRALTNVSVAYSNADYIGPQVFPTVPVQKQSDKFFVFTKGNWFRDDA</sequence>